<dbReference type="GO" id="GO:0016020">
    <property type="term" value="C:membrane"/>
    <property type="evidence" value="ECO:0007669"/>
    <property type="project" value="UniProtKB-SubCell"/>
</dbReference>
<dbReference type="InterPro" id="IPR001129">
    <property type="entry name" value="Membr-assoc_MAPEG"/>
</dbReference>
<dbReference type="SUPFAM" id="SSF161084">
    <property type="entry name" value="MAPEG domain-like"/>
    <property type="match status" value="1"/>
</dbReference>
<evidence type="ECO:0000256" key="1">
    <source>
        <dbReference type="ARBA" id="ARBA00004370"/>
    </source>
</evidence>
<dbReference type="Proteomes" id="UP001296104">
    <property type="component" value="Unassembled WGS sequence"/>
</dbReference>
<dbReference type="EMBL" id="CAVMBE010000003">
    <property type="protein sequence ID" value="CAK3800813.1"/>
    <property type="molecule type" value="Genomic_DNA"/>
</dbReference>
<dbReference type="InterPro" id="IPR023352">
    <property type="entry name" value="MAPEG-like_dom_sf"/>
</dbReference>
<accession>A0AAI8YRW3</accession>
<protein>
    <submittedName>
        <fullName evidence="5">MAPEG family</fullName>
    </submittedName>
</protein>
<organism evidence="5 6">
    <name type="scientific">Lecanosticta acicola</name>
    <dbReference type="NCBI Taxonomy" id="111012"/>
    <lineage>
        <taxon>Eukaryota</taxon>
        <taxon>Fungi</taxon>
        <taxon>Dikarya</taxon>
        <taxon>Ascomycota</taxon>
        <taxon>Pezizomycotina</taxon>
        <taxon>Dothideomycetes</taxon>
        <taxon>Dothideomycetidae</taxon>
        <taxon>Mycosphaerellales</taxon>
        <taxon>Mycosphaerellaceae</taxon>
        <taxon>Lecanosticta</taxon>
    </lineage>
</organism>
<sequence length="143" mass="16121">MAPNIPPMIGPVLGLAGWTFVMESWMYAYRLPDLQKYKVKVNPSMSKADMNSQIPRHRQFPADNYDHLHEQPTVFYAVALSLAFMEADDRVTVGLAWGYVAMRVVHSLLQATTNVIPRRFVAFATSSLILLGLTGRAAQRCFF</sequence>
<keyword evidence="2" id="KW-0812">Transmembrane</keyword>
<name>A0AAI8YRW3_9PEZI</name>
<dbReference type="AlphaFoldDB" id="A0AAI8YRW3"/>
<gene>
    <name evidence="5" type="ORF">LECACI_7A000857</name>
</gene>
<proteinExistence type="predicted"/>
<evidence type="ECO:0000313" key="5">
    <source>
        <dbReference type="EMBL" id="CAK3800813.1"/>
    </source>
</evidence>
<reference evidence="5" key="1">
    <citation type="submission" date="2023-11" db="EMBL/GenBank/DDBJ databases">
        <authorList>
            <person name="Alioto T."/>
            <person name="Alioto T."/>
            <person name="Gomez Garrido J."/>
        </authorList>
    </citation>
    <scope>NUCLEOTIDE SEQUENCE</scope>
</reference>
<dbReference type="Pfam" id="PF01124">
    <property type="entry name" value="MAPEG"/>
    <property type="match status" value="1"/>
</dbReference>
<comment type="subcellular location">
    <subcellularLocation>
        <location evidence="1">Membrane</location>
    </subcellularLocation>
</comment>
<keyword evidence="6" id="KW-1185">Reference proteome</keyword>
<keyword evidence="3" id="KW-1133">Transmembrane helix</keyword>
<evidence type="ECO:0000313" key="6">
    <source>
        <dbReference type="Proteomes" id="UP001296104"/>
    </source>
</evidence>
<evidence type="ECO:0000256" key="2">
    <source>
        <dbReference type="ARBA" id="ARBA00022692"/>
    </source>
</evidence>
<evidence type="ECO:0000256" key="4">
    <source>
        <dbReference type="ARBA" id="ARBA00023136"/>
    </source>
</evidence>
<evidence type="ECO:0000256" key="3">
    <source>
        <dbReference type="ARBA" id="ARBA00022989"/>
    </source>
</evidence>
<comment type="caution">
    <text evidence="5">The sequence shown here is derived from an EMBL/GenBank/DDBJ whole genome shotgun (WGS) entry which is preliminary data.</text>
</comment>
<dbReference type="Gene3D" id="1.20.120.550">
    <property type="entry name" value="Membrane associated eicosanoid/glutathione metabolism-like domain"/>
    <property type="match status" value="1"/>
</dbReference>
<keyword evidence="4" id="KW-0472">Membrane</keyword>